<accession>A0A453DXJ7</accession>
<reference evidence="1" key="5">
    <citation type="journal article" date="2021" name="G3 (Bethesda)">
        <title>Aegilops tauschii genome assembly Aet v5.0 features greater sequence contiguity and improved annotation.</title>
        <authorList>
            <person name="Wang L."/>
            <person name="Zhu T."/>
            <person name="Rodriguez J.C."/>
            <person name="Deal K.R."/>
            <person name="Dubcovsky J."/>
            <person name="McGuire P.E."/>
            <person name="Lux T."/>
            <person name="Spannagl M."/>
            <person name="Mayer K.F.X."/>
            <person name="Baldrich P."/>
            <person name="Meyers B.C."/>
            <person name="Huo N."/>
            <person name="Gu Y.Q."/>
            <person name="Zhou H."/>
            <person name="Devos K.M."/>
            <person name="Bennetzen J.L."/>
            <person name="Unver T."/>
            <person name="Budak H."/>
            <person name="Gulick P.J."/>
            <person name="Galiba G."/>
            <person name="Kalapos B."/>
            <person name="Nelson D.R."/>
            <person name="Li P."/>
            <person name="You F.M."/>
            <person name="Luo M.C."/>
            <person name="Dvorak J."/>
        </authorList>
    </citation>
    <scope>NUCLEOTIDE SEQUENCE [LARGE SCALE GENOMIC DNA]</scope>
    <source>
        <strain evidence="1">cv. AL8/78</strain>
    </source>
</reference>
<reference evidence="2" key="1">
    <citation type="journal article" date="2014" name="Science">
        <title>Ancient hybridizations among the ancestral genomes of bread wheat.</title>
        <authorList>
            <consortium name="International Wheat Genome Sequencing Consortium,"/>
            <person name="Marcussen T."/>
            <person name="Sandve S.R."/>
            <person name="Heier L."/>
            <person name="Spannagl M."/>
            <person name="Pfeifer M."/>
            <person name="Jakobsen K.S."/>
            <person name="Wulff B.B."/>
            <person name="Steuernagel B."/>
            <person name="Mayer K.F."/>
            <person name="Olsen O.A."/>
        </authorList>
    </citation>
    <scope>NUCLEOTIDE SEQUENCE [LARGE SCALE GENOMIC DNA]</scope>
    <source>
        <strain evidence="2">cv. AL8/78</strain>
    </source>
</reference>
<organism evidence="1 2">
    <name type="scientific">Aegilops tauschii subsp. strangulata</name>
    <name type="common">Goatgrass</name>
    <dbReference type="NCBI Taxonomy" id="200361"/>
    <lineage>
        <taxon>Eukaryota</taxon>
        <taxon>Viridiplantae</taxon>
        <taxon>Streptophyta</taxon>
        <taxon>Embryophyta</taxon>
        <taxon>Tracheophyta</taxon>
        <taxon>Spermatophyta</taxon>
        <taxon>Magnoliopsida</taxon>
        <taxon>Liliopsida</taxon>
        <taxon>Poales</taxon>
        <taxon>Poaceae</taxon>
        <taxon>BOP clade</taxon>
        <taxon>Pooideae</taxon>
        <taxon>Triticodae</taxon>
        <taxon>Triticeae</taxon>
        <taxon>Triticinae</taxon>
        <taxon>Aegilops</taxon>
    </lineage>
</organism>
<keyword evidence="2" id="KW-1185">Reference proteome</keyword>
<name>A0A453DXJ7_AEGTS</name>
<reference evidence="1" key="3">
    <citation type="journal article" date="2017" name="Nature">
        <title>Genome sequence of the progenitor of the wheat D genome Aegilops tauschii.</title>
        <authorList>
            <person name="Luo M.C."/>
            <person name="Gu Y.Q."/>
            <person name="Puiu D."/>
            <person name="Wang H."/>
            <person name="Twardziok S.O."/>
            <person name="Deal K.R."/>
            <person name="Huo N."/>
            <person name="Zhu T."/>
            <person name="Wang L."/>
            <person name="Wang Y."/>
            <person name="McGuire P.E."/>
            <person name="Liu S."/>
            <person name="Long H."/>
            <person name="Ramasamy R.K."/>
            <person name="Rodriguez J.C."/>
            <person name="Van S.L."/>
            <person name="Yuan L."/>
            <person name="Wang Z."/>
            <person name="Xia Z."/>
            <person name="Xiao L."/>
            <person name="Anderson O.D."/>
            <person name="Ouyang S."/>
            <person name="Liang Y."/>
            <person name="Zimin A.V."/>
            <person name="Pertea G."/>
            <person name="Qi P."/>
            <person name="Bennetzen J.L."/>
            <person name="Dai X."/>
            <person name="Dawson M.W."/>
            <person name="Muller H.G."/>
            <person name="Kugler K."/>
            <person name="Rivarola-Duarte L."/>
            <person name="Spannagl M."/>
            <person name="Mayer K.F.X."/>
            <person name="Lu F.H."/>
            <person name="Bevan M.W."/>
            <person name="Leroy P."/>
            <person name="Li P."/>
            <person name="You F.M."/>
            <person name="Sun Q."/>
            <person name="Liu Z."/>
            <person name="Lyons E."/>
            <person name="Wicker T."/>
            <person name="Salzberg S.L."/>
            <person name="Devos K.M."/>
            <person name="Dvorak J."/>
        </authorList>
    </citation>
    <scope>NUCLEOTIDE SEQUENCE [LARGE SCALE GENOMIC DNA]</scope>
    <source>
        <strain evidence="1">cv. AL8/78</strain>
    </source>
</reference>
<evidence type="ECO:0000313" key="2">
    <source>
        <dbReference type="Proteomes" id="UP000015105"/>
    </source>
</evidence>
<dbReference type="EnsemblPlants" id="AET3Gv20144400.11">
    <property type="protein sequence ID" value="AET3Gv20144400.11"/>
    <property type="gene ID" value="AET3Gv20144400"/>
</dbReference>
<dbReference type="Gramene" id="AET3Gv20144400.2">
    <property type="protein sequence ID" value="AET3Gv20144400.2"/>
    <property type="gene ID" value="AET3Gv20144400"/>
</dbReference>
<dbReference type="AlphaFoldDB" id="A0A453DXJ7"/>
<dbReference type="Proteomes" id="UP000015105">
    <property type="component" value="Chromosome 3D"/>
</dbReference>
<dbReference type="EnsemblPlants" id="AET3Gv20144400.2">
    <property type="protein sequence ID" value="AET3Gv20144400.2"/>
    <property type="gene ID" value="AET3Gv20144400"/>
</dbReference>
<sequence length="82" mass="9065">MGWLRAKKCGVTDEVEEDLHKVWAGGQGPAGWAVEPLRPCMDGAREITSCCRILHSGGRLRKTTPSKGMEFILQPIKCFKGH</sequence>
<reference evidence="2" key="2">
    <citation type="journal article" date="2017" name="Nat. Plants">
        <title>The Aegilops tauschii genome reveals multiple impacts of transposons.</title>
        <authorList>
            <person name="Zhao G."/>
            <person name="Zou C."/>
            <person name="Li K."/>
            <person name="Wang K."/>
            <person name="Li T."/>
            <person name="Gao L."/>
            <person name="Zhang X."/>
            <person name="Wang H."/>
            <person name="Yang Z."/>
            <person name="Liu X."/>
            <person name="Jiang W."/>
            <person name="Mao L."/>
            <person name="Kong X."/>
            <person name="Jiao Y."/>
            <person name="Jia J."/>
        </authorList>
    </citation>
    <scope>NUCLEOTIDE SEQUENCE [LARGE SCALE GENOMIC DNA]</scope>
    <source>
        <strain evidence="2">cv. AL8/78</strain>
    </source>
</reference>
<dbReference type="Gramene" id="AET3Gv20144400.11">
    <property type="protein sequence ID" value="AET3Gv20144400.11"/>
    <property type="gene ID" value="AET3Gv20144400"/>
</dbReference>
<proteinExistence type="predicted"/>
<reference evidence="1" key="4">
    <citation type="submission" date="2019-03" db="UniProtKB">
        <authorList>
            <consortium name="EnsemblPlants"/>
        </authorList>
    </citation>
    <scope>IDENTIFICATION</scope>
</reference>
<protein>
    <submittedName>
        <fullName evidence="1">Uncharacterized protein</fullName>
    </submittedName>
</protein>
<evidence type="ECO:0000313" key="1">
    <source>
        <dbReference type="EnsemblPlants" id="AET3Gv20144400.11"/>
    </source>
</evidence>